<name>A0A0A8YVP9_ARUDO</name>
<accession>A0A0A8YVP9</accession>
<sequence length="53" mass="6117">MLKICSNCRPLIWVSCLSLIGPIVFLHEFLHVHRNFVFASVAAQMFRCLSRLV</sequence>
<protein>
    <submittedName>
        <fullName evidence="2">Uncharacterized protein</fullName>
    </submittedName>
</protein>
<keyword evidence="1" id="KW-0812">Transmembrane</keyword>
<keyword evidence="1" id="KW-1133">Transmembrane helix</keyword>
<evidence type="ECO:0000313" key="2">
    <source>
        <dbReference type="EMBL" id="JAD31204.1"/>
    </source>
</evidence>
<keyword evidence="1" id="KW-0472">Membrane</keyword>
<dbReference type="EMBL" id="GBRH01266691">
    <property type="protein sequence ID" value="JAD31204.1"/>
    <property type="molecule type" value="Transcribed_RNA"/>
</dbReference>
<organism evidence="2">
    <name type="scientific">Arundo donax</name>
    <name type="common">Giant reed</name>
    <name type="synonym">Donax arundinaceus</name>
    <dbReference type="NCBI Taxonomy" id="35708"/>
    <lineage>
        <taxon>Eukaryota</taxon>
        <taxon>Viridiplantae</taxon>
        <taxon>Streptophyta</taxon>
        <taxon>Embryophyta</taxon>
        <taxon>Tracheophyta</taxon>
        <taxon>Spermatophyta</taxon>
        <taxon>Magnoliopsida</taxon>
        <taxon>Liliopsida</taxon>
        <taxon>Poales</taxon>
        <taxon>Poaceae</taxon>
        <taxon>PACMAD clade</taxon>
        <taxon>Arundinoideae</taxon>
        <taxon>Arundineae</taxon>
        <taxon>Arundo</taxon>
    </lineage>
</organism>
<reference evidence="2" key="1">
    <citation type="submission" date="2014-09" db="EMBL/GenBank/DDBJ databases">
        <authorList>
            <person name="Magalhaes I.L.F."/>
            <person name="Oliveira U."/>
            <person name="Santos F.R."/>
            <person name="Vidigal T.H.D.A."/>
            <person name="Brescovit A.D."/>
            <person name="Santos A.J."/>
        </authorList>
    </citation>
    <scope>NUCLEOTIDE SEQUENCE</scope>
    <source>
        <tissue evidence="2">Shoot tissue taken approximately 20 cm above the soil surface</tissue>
    </source>
</reference>
<feature type="transmembrane region" description="Helical" evidence="1">
    <location>
        <begin position="12"/>
        <end position="30"/>
    </location>
</feature>
<dbReference type="AlphaFoldDB" id="A0A0A8YVP9"/>
<proteinExistence type="predicted"/>
<evidence type="ECO:0000256" key="1">
    <source>
        <dbReference type="SAM" id="Phobius"/>
    </source>
</evidence>
<reference evidence="2" key="2">
    <citation type="journal article" date="2015" name="Data Brief">
        <title>Shoot transcriptome of the giant reed, Arundo donax.</title>
        <authorList>
            <person name="Barrero R.A."/>
            <person name="Guerrero F.D."/>
            <person name="Moolhuijzen P."/>
            <person name="Goolsby J.A."/>
            <person name="Tidwell J."/>
            <person name="Bellgard S.E."/>
            <person name="Bellgard M.I."/>
        </authorList>
    </citation>
    <scope>NUCLEOTIDE SEQUENCE</scope>
    <source>
        <tissue evidence="2">Shoot tissue taken approximately 20 cm above the soil surface</tissue>
    </source>
</reference>